<dbReference type="InterPro" id="IPR050101">
    <property type="entry name" value="CinA"/>
</dbReference>
<evidence type="ECO:0000313" key="4">
    <source>
        <dbReference type="Proteomes" id="UP000009047"/>
    </source>
</evidence>
<evidence type="ECO:0000313" key="3">
    <source>
        <dbReference type="EMBL" id="ADK84511.1"/>
    </source>
</evidence>
<protein>
    <recommendedName>
        <fullName evidence="1">CinA-like protein</fullName>
    </recommendedName>
</protein>
<dbReference type="InterPro" id="IPR041424">
    <property type="entry name" value="CinA_KH"/>
</dbReference>
<dbReference type="PANTHER" id="PTHR13939:SF0">
    <property type="entry name" value="NMN AMIDOHYDROLASE-LIKE PROTEIN YFAY"/>
    <property type="match status" value="1"/>
</dbReference>
<evidence type="ECO:0000256" key="1">
    <source>
        <dbReference type="HAMAP-Rule" id="MF_00226"/>
    </source>
</evidence>
<organism evidence="3 4">
    <name type="scientific">Desulfarculus baarsii (strain ATCC 33931 / DSM 2075 / LMG 7858 / VKM B-1802 / 2st14)</name>
    <dbReference type="NCBI Taxonomy" id="644282"/>
    <lineage>
        <taxon>Bacteria</taxon>
        <taxon>Pseudomonadati</taxon>
        <taxon>Thermodesulfobacteriota</taxon>
        <taxon>Desulfarculia</taxon>
        <taxon>Desulfarculales</taxon>
        <taxon>Desulfarculaceae</taxon>
        <taxon>Desulfarculus</taxon>
    </lineage>
</organism>
<accession>E1QIT8</accession>
<evidence type="ECO:0000259" key="2">
    <source>
        <dbReference type="SMART" id="SM00852"/>
    </source>
</evidence>
<dbReference type="eggNOG" id="COG1058">
    <property type="taxonomic scope" value="Bacteria"/>
</dbReference>
<dbReference type="EMBL" id="CP002085">
    <property type="protein sequence ID" value="ADK84511.1"/>
    <property type="molecule type" value="Genomic_DNA"/>
</dbReference>
<dbReference type="InterPro" id="IPR008136">
    <property type="entry name" value="CinA_C"/>
</dbReference>
<dbReference type="eggNOG" id="COG1546">
    <property type="taxonomic scope" value="Bacteria"/>
</dbReference>
<dbReference type="InterPro" id="IPR036653">
    <property type="entry name" value="CinA-like_C"/>
</dbReference>
<dbReference type="InterPro" id="IPR036425">
    <property type="entry name" value="MoaB/Mog-like_dom_sf"/>
</dbReference>
<dbReference type="RefSeq" id="WP_013257965.1">
    <property type="nucleotide sequence ID" value="NC_014365.1"/>
</dbReference>
<keyword evidence="4" id="KW-1185">Reference proteome</keyword>
<gene>
    <name evidence="3" type="ordered locus">Deba_1143</name>
</gene>
<dbReference type="Gene3D" id="3.40.980.10">
    <property type="entry name" value="MoaB/Mog-like domain"/>
    <property type="match status" value="1"/>
</dbReference>
<dbReference type="PANTHER" id="PTHR13939">
    <property type="entry name" value="NICOTINAMIDE-NUCLEOTIDE AMIDOHYDROLASE PNCC"/>
    <property type="match status" value="1"/>
</dbReference>
<dbReference type="NCBIfam" id="TIGR00200">
    <property type="entry name" value="cinA_nterm"/>
    <property type="match status" value="1"/>
</dbReference>
<dbReference type="STRING" id="644282.Deba_1143"/>
<feature type="domain" description="MoaB/Mog" evidence="2">
    <location>
        <begin position="4"/>
        <end position="169"/>
    </location>
</feature>
<proteinExistence type="inferred from homology"/>
<dbReference type="AlphaFoldDB" id="E1QIT8"/>
<dbReference type="Pfam" id="PF18146">
    <property type="entry name" value="CinA_KH"/>
    <property type="match status" value="1"/>
</dbReference>
<dbReference type="Proteomes" id="UP000009047">
    <property type="component" value="Chromosome"/>
</dbReference>
<sequence>MRGEIICIGDELISGRVGEGNARYAMSRLHPLGLTVGAVVIVGDNAQDIAFALRQALGRADFVICCGGLGATDDDITARTAAEVFGLALTESQRMVANLRRCFQAMGLELRAETRKMAWLPDGAEILCATCAGFKLSGPDGRPVFFLPGVPREMRRLIDESVLPALLGRFGHDAAVLSRKLRVFGLEEAEVGLRLEGLAQGVAGASVGFYPVFPEVQVQLSVLGQDRPTMEDALDGLEGRARQLLGDHVVGGDDGLEEAVGRVLRARGLRLAVAESCTGGLIGHRLTSRPGSSDYFDRGLIVYSNQAKQELLGVTADSLERHGAVSAQCAAEMAQGARQRAAADLGLAVTGIAGPGGGSDEKPVGTVFFGLADSQGVRSQGYLFRGGRAMIKAQAAENALDWLRRYLADDAFVRGA</sequence>
<dbReference type="OrthoDB" id="9801454at2"/>
<dbReference type="InterPro" id="IPR001453">
    <property type="entry name" value="MoaB/Mog_dom"/>
</dbReference>
<dbReference type="NCBIfam" id="TIGR00199">
    <property type="entry name" value="PncC_domain"/>
    <property type="match status" value="1"/>
</dbReference>
<dbReference type="Pfam" id="PF00994">
    <property type="entry name" value="MoCF_biosynth"/>
    <property type="match status" value="1"/>
</dbReference>
<dbReference type="Gene3D" id="3.90.950.20">
    <property type="entry name" value="CinA-like"/>
    <property type="match status" value="1"/>
</dbReference>
<comment type="similarity">
    <text evidence="1">Belongs to the CinA family.</text>
</comment>
<dbReference type="SUPFAM" id="SSF142433">
    <property type="entry name" value="CinA-like"/>
    <property type="match status" value="1"/>
</dbReference>
<reference evidence="3 4" key="1">
    <citation type="journal article" date="2010" name="Stand. Genomic Sci.">
        <title>Complete genome sequence of Desulfarculus baarsii type strain (2st14).</title>
        <authorList>
            <person name="Sun H."/>
            <person name="Spring S."/>
            <person name="Lapidus A."/>
            <person name="Davenport K."/>
            <person name="Del Rio T.G."/>
            <person name="Tice H."/>
            <person name="Nolan M."/>
            <person name="Copeland A."/>
            <person name="Cheng J.F."/>
            <person name="Lucas S."/>
            <person name="Tapia R."/>
            <person name="Goodwin L."/>
            <person name="Pitluck S."/>
            <person name="Ivanova N."/>
            <person name="Pagani I."/>
            <person name="Mavromatis K."/>
            <person name="Ovchinnikova G."/>
            <person name="Pati A."/>
            <person name="Chen A."/>
            <person name="Palaniappan K."/>
            <person name="Hauser L."/>
            <person name="Chang Y.J."/>
            <person name="Jeffries C.D."/>
            <person name="Detter J.C."/>
            <person name="Han C."/>
            <person name="Rohde M."/>
            <person name="Brambilla E."/>
            <person name="Goker M."/>
            <person name="Woyke T."/>
            <person name="Bristow J."/>
            <person name="Eisen J.A."/>
            <person name="Markowitz V."/>
            <person name="Hugenholtz P."/>
            <person name="Kyrpides N.C."/>
            <person name="Klenk H.P."/>
            <person name="Land M."/>
        </authorList>
    </citation>
    <scope>NUCLEOTIDE SEQUENCE [LARGE SCALE GENOMIC DNA]</scope>
    <source>
        <strain evidence="4">ATCC 33931 / DSM 2075 / LMG 7858 / VKM B-1802 / 2st14</strain>
    </source>
</reference>
<dbReference type="CDD" id="cd00885">
    <property type="entry name" value="cinA"/>
    <property type="match status" value="1"/>
</dbReference>
<dbReference type="HAMAP" id="MF_00226_B">
    <property type="entry name" value="CinA_B"/>
    <property type="match status" value="1"/>
</dbReference>
<dbReference type="SUPFAM" id="SSF53218">
    <property type="entry name" value="Molybdenum cofactor biosynthesis proteins"/>
    <property type="match status" value="1"/>
</dbReference>
<dbReference type="Gene3D" id="3.30.70.2860">
    <property type="match status" value="1"/>
</dbReference>
<dbReference type="PIRSF" id="PIRSF006728">
    <property type="entry name" value="CinA"/>
    <property type="match status" value="1"/>
</dbReference>
<name>E1QIT8_DESB2</name>
<dbReference type="InterPro" id="IPR008135">
    <property type="entry name" value="Competence-induced_CinA"/>
</dbReference>
<dbReference type="SMART" id="SM00852">
    <property type="entry name" value="MoCF_biosynth"/>
    <property type="match status" value="1"/>
</dbReference>
<dbReference type="HOGENOM" id="CLU_030805_9_2_7"/>
<dbReference type="Pfam" id="PF02464">
    <property type="entry name" value="CinA"/>
    <property type="match status" value="1"/>
</dbReference>
<dbReference type="KEGG" id="dbr:Deba_1143"/>